<keyword evidence="4" id="KW-0997">Cell inner membrane</keyword>
<keyword evidence="8" id="KW-0472">Membrane</keyword>
<dbReference type="Pfam" id="PF03459">
    <property type="entry name" value="TOBE"/>
    <property type="match status" value="1"/>
</dbReference>
<evidence type="ECO:0000256" key="9">
    <source>
        <dbReference type="PROSITE-ProRule" id="PRU01213"/>
    </source>
</evidence>
<dbReference type="PANTHER" id="PTHR43514:SF10">
    <property type="entry name" value="MOLYBDENUM IMPORT ATP-BINDING PROTEIN MODC 2"/>
    <property type="match status" value="1"/>
</dbReference>
<keyword evidence="1" id="KW-0813">Transport</keyword>
<evidence type="ECO:0000256" key="7">
    <source>
        <dbReference type="ARBA" id="ARBA00022967"/>
    </source>
</evidence>
<dbReference type="InterPro" id="IPR005116">
    <property type="entry name" value="Transp-assoc_OB_typ1"/>
</dbReference>
<dbReference type="PROSITE" id="PS51866">
    <property type="entry name" value="MOP"/>
    <property type="match status" value="1"/>
</dbReference>
<proteinExistence type="predicted"/>
<feature type="domain" description="Mop" evidence="11">
    <location>
        <begin position="291"/>
        <end position="353"/>
    </location>
</feature>
<accession>A0ABY6DVH4</accession>
<dbReference type="InterPro" id="IPR011868">
    <property type="entry name" value="ModC_ABC_ATP-bd"/>
</dbReference>
<dbReference type="InterPro" id="IPR004606">
    <property type="entry name" value="Mop_domain"/>
</dbReference>
<evidence type="ECO:0000256" key="6">
    <source>
        <dbReference type="ARBA" id="ARBA00022840"/>
    </source>
</evidence>
<dbReference type="InterPro" id="IPR003593">
    <property type="entry name" value="AAA+_ATPase"/>
</dbReference>
<keyword evidence="2" id="KW-1003">Cell membrane</keyword>
<evidence type="ECO:0000256" key="3">
    <source>
        <dbReference type="ARBA" id="ARBA00022505"/>
    </source>
</evidence>
<evidence type="ECO:0000259" key="10">
    <source>
        <dbReference type="PROSITE" id="PS50893"/>
    </source>
</evidence>
<dbReference type="Gene3D" id="2.40.50.100">
    <property type="match status" value="1"/>
</dbReference>
<dbReference type="PANTHER" id="PTHR43514">
    <property type="entry name" value="ABC TRANSPORTER I FAMILY MEMBER 10"/>
    <property type="match status" value="1"/>
</dbReference>
<dbReference type="SMART" id="SM00382">
    <property type="entry name" value="AAA"/>
    <property type="match status" value="1"/>
</dbReference>
<dbReference type="PROSITE" id="PS50893">
    <property type="entry name" value="ABC_TRANSPORTER_2"/>
    <property type="match status" value="1"/>
</dbReference>
<dbReference type="GO" id="GO:0005524">
    <property type="term" value="F:ATP binding"/>
    <property type="evidence" value="ECO:0007669"/>
    <property type="project" value="UniProtKB-KW"/>
</dbReference>
<dbReference type="SUPFAM" id="SSF52540">
    <property type="entry name" value="P-loop containing nucleoside triphosphate hydrolases"/>
    <property type="match status" value="1"/>
</dbReference>
<keyword evidence="6 12" id="KW-0067">ATP-binding</keyword>
<keyword evidence="7" id="KW-1278">Translocase</keyword>
<dbReference type="InterPro" id="IPR050334">
    <property type="entry name" value="Molybdenum_import_ModC"/>
</dbReference>
<evidence type="ECO:0000256" key="5">
    <source>
        <dbReference type="ARBA" id="ARBA00022741"/>
    </source>
</evidence>
<dbReference type="Gene3D" id="3.40.50.300">
    <property type="entry name" value="P-loop containing nucleotide triphosphate hydrolases"/>
    <property type="match status" value="1"/>
</dbReference>
<dbReference type="NCBIfam" id="TIGR02142">
    <property type="entry name" value="modC_ABC"/>
    <property type="match status" value="1"/>
</dbReference>
<feature type="domain" description="ABC transporter" evidence="10">
    <location>
        <begin position="1"/>
        <end position="232"/>
    </location>
</feature>
<evidence type="ECO:0000313" key="13">
    <source>
        <dbReference type="Proteomes" id="UP001061302"/>
    </source>
</evidence>
<protein>
    <submittedName>
        <fullName evidence="12">Molybdenum ABC transporter ATP-binding protein</fullName>
    </submittedName>
</protein>
<dbReference type="InterPro" id="IPR008995">
    <property type="entry name" value="Mo/tungstate-bd_C_term_dom"/>
</dbReference>
<evidence type="ECO:0000259" key="11">
    <source>
        <dbReference type="PROSITE" id="PS51866"/>
    </source>
</evidence>
<dbReference type="EMBL" id="CP106753">
    <property type="protein sequence ID" value="UXY15853.1"/>
    <property type="molecule type" value="Genomic_DNA"/>
</dbReference>
<dbReference type="Pfam" id="PF00005">
    <property type="entry name" value="ABC_tran"/>
    <property type="match status" value="1"/>
</dbReference>
<dbReference type="InterPro" id="IPR003439">
    <property type="entry name" value="ABC_transporter-like_ATP-bd"/>
</dbReference>
<dbReference type="SUPFAM" id="SSF50331">
    <property type="entry name" value="MOP-like"/>
    <property type="match status" value="1"/>
</dbReference>
<evidence type="ECO:0000313" key="12">
    <source>
        <dbReference type="EMBL" id="UXY15853.1"/>
    </source>
</evidence>
<evidence type="ECO:0000256" key="2">
    <source>
        <dbReference type="ARBA" id="ARBA00022475"/>
    </source>
</evidence>
<dbReference type="RefSeq" id="WP_263125288.1">
    <property type="nucleotide sequence ID" value="NZ_CP106753.1"/>
</dbReference>
<dbReference type="InterPro" id="IPR027417">
    <property type="entry name" value="P-loop_NTPase"/>
</dbReference>
<sequence length="353" mass="37662">MSIAACFRLARAGFTLDVDLALPGRGVIGIAGPSGAGKSTVLRLIAGLEQAEAGRLQVNGSRWHDGATVLPAHARPVGMVFQDARLFPHLSVRQNVAYGWQRIHPAARRVTLAQAIEAFDLGPLCERDVARLSGGERQRVALARAVAVSPQLMLLDEPLAALDATRKDEILPYLARLARDFALPVLYVSHAPDELAQLADHLVWLQDGRVRACAPAMQLFADPDSPFNQREDCAAVIPARIALHDGRDQLSQAVFDGGALWLAGLRHPPGAAVRLRIAARDVSLARGTPTHSSILNILPATVTALRPHGPWCLVALAVGAATLFARVSHRSVRELALGEGVSVYAQVKAAAMS</sequence>
<evidence type="ECO:0000256" key="8">
    <source>
        <dbReference type="ARBA" id="ARBA00023136"/>
    </source>
</evidence>
<dbReference type="InterPro" id="IPR017871">
    <property type="entry name" value="ABC_transporter-like_CS"/>
</dbReference>
<dbReference type="PROSITE" id="PS00211">
    <property type="entry name" value="ABC_TRANSPORTER_1"/>
    <property type="match status" value="1"/>
</dbReference>
<keyword evidence="5" id="KW-0547">Nucleotide-binding</keyword>
<name>A0ABY6DVH4_9NEIS</name>
<evidence type="ECO:0000256" key="4">
    <source>
        <dbReference type="ARBA" id="ARBA00022519"/>
    </source>
</evidence>
<evidence type="ECO:0000256" key="1">
    <source>
        <dbReference type="ARBA" id="ARBA00022448"/>
    </source>
</evidence>
<dbReference type="Proteomes" id="UP001061302">
    <property type="component" value="Chromosome"/>
</dbReference>
<keyword evidence="3 9" id="KW-0500">Molybdenum</keyword>
<reference evidence="12" key="1">
    <citation type="submission" date="2022-10" db="EMBL/GenBank/DDBJ databases">
        <title>Chitiniphilus purpureus sp. nov., a novel chitin-degrading bacterium isolated from crawfish pond sediment.</title>
        <authorList>
            <person name="Li K."/>
        </authorList>
    </citation>
    <scope>NUCLEOTIDE SEQUENCE</scope>
    <source>
        <strain evidence="12">CD1</strain>
    </source>
</reference>
<keyword evidence="13" id="KW-1185">Reference proteome</keyword>
<gene>
    <name evidence="12" type="primary">modC</name>
    <name evidence="12" type="ORF">N8I74_02210</name>
</gene>
<organism evidence="12 13">
    <name type="scientific">Chitiniphilus purpureus</name>
    <dbReference type="NCBI Taxonomy" id="2981137"/>
    <lineage>
        <taxon>Bacteria</taxon>
        <taxon>Pseudomonadati</taxon>
        <taxon>Pseudomonadota</taxon>
        <taxon>Betaproteobacteria</taxon>
        <taxon>Neisseriales</taxon>
        <taxon>Chitinibacteraceae</taxon>
        <taxon>Chitiniphilus</taxon>
    </lineage>
</organism>